<dbReference type="KEGG" id="pmm:PMM1405"/>
<evidence type="ECO:0000313" key="3">
    <source>
        <dbReference type="Proteomes" id="UP000001026"/>
    </source>
</evidence>
<keyword evidence="1" id="KW-1133">Transmembrane helix</keyword>
<name>Q7V075_PROMP</name>
<evidence type="ECO:0000256" key="1">
    <source>
        <dbReference type="SAM" id="Phobius"/>
    </source>
</evidence>
<dbReference type="HOGENOM" id="CLU_2651551_0_0_3"/>
<keyword evidence="1" id="KW-0812">Transmembrane</keyword>
<gene>
    <name evidence="2" type="ordered locus">PMM1405</name>
</gene>
<accession>Q7V075</accession>
<sequence>MAKSKVKGGKAILSPKTPTILADGVLQLSTIVTSIALVFLTIGFYLASNQTKNLNKNLERITSQNSEFISSGKYCD</sequence>
<dbReference type="STRING" id="59919.PMM1405"/>
<dbReference type="EMBL" id="BX548174">
    <property type="protein sequence ID" value="CAE19864.1"/>
    <property type="molecule type" value="Genomic_DNA"/>
</dbReference>
<evidence type="ECO:0000313" key="2">
    <source>
        <dbReference type="EMBL" id="CAE19864.1"/>
    </source>
</evidence>
<feature type="transmembrane region" description="Helical" evidence="1">
    <location>
        <begin position="25"/>
        <end position="47"/>
    </location>
</feature>
<proteinExistence type="predicted"/>
<dbReference type="Proteomes" id="UP000001026">
    <property type="component" value="Chromosome"/>
</dbReference>
<dbReference type="AlphaFoldDB" id="Q7V075"/>
<keyword evidence="1" id="KW-0472">Membrane</keyword>
<protein>
    <submittedName>
        <fullName evidence="2">Uncharacterized protein</fullName>
    </submittedName>
</protein>
<organism evidence="2 3">
    <name type="scientific">Prochlorococcus marinus subsp. pastoris (strain CCMP1986 / NIES-2087 / MED4)</name>
    <dbReference type="NCBI Taxonomy" id="59919"/>
    <lineage>
        <taxon>Bacteria</taxon>
        <taxon>Bacillati</taxon>
        <taxon>Cyanobacteriota</taxon>
        <taxon>Cyanophyceae</taxon>
        <taxon>Synechococcales</taxon>
        <taxon>Prochlorococcaceae</taxon>
        <taxon>Prochlorococcus</taxon>
    </lineage>
</organism>
<dbReference type="RefSeq" id="WP_011133034.1">
    <property type="nucleotide sequence ID" value="NC_005072.1"/>
</dbReference>
<reference evidence="2 3" key="1">
    <citation type="journal article" date="2003" name="Nature">
        <title>Genome divergence in two Prochlorococcus ecotypes reflects oceanic niche differentiation.</title>
        <authorList>
            <person name="Rocap G."/>
            <person name="Larimer F.W."/>
            <person name="Lamerdin J.E."/>
            <person name="Malfatti S."/>
            <person name="Chain P."/>
            <person name="Ahlgren N.A."/>
            <person name="Arellano A."/>
            <person name="Coleman M."/>
            <person name="Hauser L."/>
            <person name="Hess W.R."/>
            <person name="Johnson Z.I."/>
            <person name="Land M.L."/>
            <person name="Lindell D."/>
            <person name="Post A.F."/>
            <person name="Regala W."/>
            <person name="Shah M."/>
            <person name="Shaw S.L."/>
            <person name="Steglich C."/>
            <person name="Sullivan M.B."/>
            <person name="Ting C.S."/>
            <person name="Tolonen A."/>
            <person name="Webb E.A."/>
            <person name="Zinser E.R."/>
            <person name="Chisholm S.W."/>
        </authorList>
    </citation>
    <scope>NUCLEOTIDE SEQUENCE [LARGE SCALE GENOMIC DNA]</scope>
    <source>
        <strain evidence="3">CCMP1986 / NIES-2087 / MED4</strain>
    </source>
</reference>